<keyword evidence="3" id="KW-0804">Transcription</keyword>
<feature type="compositionally biased region" description="Basic and acidic residues" evidence="5">
    <location>
        <begin position="1006"/>
        <end position="1017"/>
    </location>
</feature>
<dbReference type="InterPro" id="IPR018866">
    <property type="entry name" value="Znf-4CXXC_R1"/>
</dbReference>
<dbReference type="Pfam" id="PF02373">
    <property type="entry name" value="JmjC"/>
    <property type="match status" value="1"/>
</dbReference>
<dbReference type="InterPro" id="IPR003347">
    <property type="entry name" value="JmjC_dom"/>
</dbReference>
<evidence type="ECO:0000256" key="3">
    <source>
        <dbReference type="ARBA" id="ARBA00023163"/>
    </source>
</evidence>
<feature type="compositionally biased region" description="Acidic residues" evidence="5">
    <location>
        <begin position="1203"/>
        <end position="1213"/>
    </location>
</feature>
<dbReference type="Proteomes" id="UP000800092">
    <property type="component" value="Unassembled WGS sequence"/>
</dbReference>
<dbReference type="Pfam" id="PF10497">
    <property type="entry name" value="zf-4CXXC_R1"/>
    <property type="match status" value="1"/>
</dbReference>
<feature type="region of interest" description="Disordered" evidence="5">
    <location>
        <begin position="1074"/>
        <end position="1162"/>
    </location>
</feature>
<evidence type="ECO:0000313" key="8">
    <source>
        <dbReference type="Proteomes" id="UP000800092"/>
    </source>
</evidence>
<feature type="compositionally biased region" description="Basic and acidic residues" evidence="5">
    <location>
        <begin position="1091"/>
        <end position="1108"/>
    </location>
</feature>
<dbReference type="PROSITE" id="PS51184">
    <property type="entry name" value="JMJC"/>
    <property type="match status" value="1"/>
</dbReference>
<feature type="region of interest" description="Disordered" evidence="5">
    <location>
        <begin position="1254"/>
        <end position="1353"/>
    </location>
</feature>
<feature type="domain" description="JmjC" evidence="6">
    <location>
        <begin position="179"/>
        <end position="350"/>
    </location>
</feature>
<organism evidence="7 8">
    <name type="scientific">Viridothelium virens</name>
    <name type="common">Speckled blister lichen</name>
    <name type="synonym">Trypethelium virens</name>
    <dbReference type="NCBI Taxonomy" id="1048519"/>
    <lineage>
        <taxon>Eukaryota</taxon>
        <taxon>Fungi</taxon>
        <taxon>Dikarya</taxon>
        <taxon>Ascomycota</taxon>
        <taxon>Pezizomycotina</taxon>
        <taxon>Dothideomycetes</taxon>
        <taxon>Dothideomycetes incertae sedis</taxon>
        <taxon>Trypetheliales</taxon>
        <taxon>Trypetheliaceae</taxon>
        <taxon>Viridothelium</taxon>
    </lineage>
</organism>
<dbReference type="GO" id="GO:0005634">
    <property type="term" value="C:nucleus"/>
    <property type="evidence" value="ECO:0007669"/>
    <property type="project" value="UniProtKB-SubCell"/>
</dbReference>
<feature type="region of interest" description="Disordered" evidence="5">
    <location>
        <begin position="981"/>
        <end position="1049"/>
    </location>
</feature>
<feature type="region of interest" description="Disordered" evidence="5">
    <location>
        <begin position="716"/>
        <end position="826"/>
    </location>
</feature>
<protein>
    <recommendedName>
        <fullName evidence="6">JmjC domain-containing protein</fullName>
    </recommendedName>
</protein>
<evidence type="ECO:0000256" key="2">
    <source>
        <dbReference type="ARBA" id="ARBA00023015"/>
    </source>
</evidence>
<proteinExistence type="predicted"/>
<dbReference type="Gene3D" id="2.60.120.650">
    <property type="entry name" value="Cupin"/>
    <property type="match status" value="1"/>
</dbReference>
<dbReference type="SMART" id="SM00558">
    <property type="entry name" value="JmjC"/>
    <property type="match status" value="1"/>
</dbReference>
<evidence type="ECO:0000259" key="6">
    <source>
        <dbReference type="PROSITE" id="PS51184"/>
    </source>
</evidence>
<dbReference type="SUPFAM" id="SSF51197">
    <property type="entry name" value="Clavaminate synthase-like"/>
    <property type="match status" value="1"/>
</dbReference>
<feature type="compositionally biased region" description="Acidic residues" evidence="5">
    <location>
        <begin position="1040"/>
        <end position="1049"/>
    </location>
</feature>
<feature type="region of interest" description="Disordered" evidence="5">
    <location>
        <begin position="840"/>
        <end position="862"/>
    </location>
</feature>
<accession>A0A6A6HBI2</accession>
<dbReference type="OrthoDB" id="298344at2759"/>
<evidence type="ECO:0000313" key="7">
    <source>
        <dbReference type="EMBL" id="KAF2235168.1"/>
    </source>
</evidence>
<feature type="compositionally biased region" description="Polar residues" evidence="5">
    <location>
        <begin position="1273"/>
        <end position="1282"/>
    </location>
</feature>
<feature type="compositionally biased region" description="Basic and acidic residues" evidence="5">
    <location>
        <begin position="716"/>
        <end position="746"/>
    </location>
</feature>
<evidence type="ECO:0000256" key="1">
    <source>
        <dbReference type="ARBA" id="ARBA00004123"/>
    </source>
</evidence>
<feature type="region of interest" description="Disordered" evidence="5">
    <location>
        <begin position="1197"/>
        <end position="1241"/>
    </location>
</feature>
<evidence type="ECO:0000256" key="5">
    <source>
        <dbReference type="SAM" id="MobiDB-lite"/>
    </source>
</evidence>
<dbReference type="EMBL" id="ML991793">
    <property type="protein sequence ID" value="KAF2235168.1"/>
    <property type="molecule type" value="Genomic_DNA"/>
</dbReference>
<comment type="subcellular location">
    <subcellularLocation>
        <location evidence="1">Nucleus</location>
    </subcellularLocation>
</comment>
<gene>
    <name evidence="7" type="ORF">EV356DRAFT_514536</name>
</gene>
<feature type="compositionally biased region" description="Basic residues" evidence="5">
    <location>
        <begin position="1341"/>
        <end position="1353"/>
    </location>
</feature>
<reference evidence="7" key="1">
    <citation type="journal article" date="2020" name="Stud. Mycol.">
        <title>101 Dothideomycetes genomes: a test case for predicting lifestyles and emergence of pathogens.</title>
        <authorList>
            <person name="Haridas S."/>
            <person name="Albert R."/>
            <person name="Binder M."/>
            <person name="Bloem J."/>
            <person name="Labutti K."/>
            <person name="Salamov A."/>
            <person name="Andreopoulos B."/>
            <person name="Baker S."/>
            <person name="Barry K."/>
            <person name="Bills G."/>
            <person name="Bluhm B."/>
            <person name="Cannon C."/>
            <person name="Castanera R."/>
            <person name="Culley D."/>
            <person name="Daum C."/>
            <person name="Ezra D."/>
            <person name="Gonzalez J."/>
            <person name="Henrissat B."/>
            <person name="Kuo A."/>
            <person name="Liang C."/>
            <person name="Lipzen A."/>
            <person name="Lutzoni F."/>
            <person name="Magnuson J."/>
            <person name="Mondo S."/>
            <person name="Nolan M."/>
            <person name="Ohm R."/>
            <person name="Pangilinan J."/>
            <person name="Park H.-J."/>
            <person name="Ramirez L."/>
            <person name="Alfaro M."/>
            <person name="Sun H."/>
            <person name="Tritt A."/>
            <person name="Yoshinaga Y."/>
            <person name="Zwiers L.-H."/>
            <person name="Turgeon B."/>
            <person name="Goodwin S."/>
            <person name="Spatafora J."/>
            <person name="Crous P."/>
            <person name="Grigoriev I."/>
        </authorList>
    </citation>
    <scope>NUCLEOTIDE SEQUENCE</scope>
    <source>
        <strain evidence="7">Tuck. ex Michener</strain>
    </source>
</reference>
<keyword evidence="2" id="KW-0805">Transcription regulation</keyword>
<sequence length="1353" mass="152788">MPASRRRAAFEPISPDFDVRALVEETENFRYVDRISVDMIAKNGMEQFEKLITLHVIVGGKPLIIEGFQDLLDPWTFTPGWLRDNHGDKVENARNLTTKDSLPLTVKHYLNNMSKLTNQYFEKSDAYREQNRQRVYLKDIDCPPVWHEKLKEHIPPILFYNNESTGEVGGPGAVEEPIPNSTGKRMGKGVARAGDLMSSLPQDMRADNMMCYIGHEGTYTPAHREMCASLGHNIMVETSNHVSEDGKPEIPGSSVWFMTESKDRHLVAEYWLSVLGHDIEVENHFAQVVAWKRAPFKTYVVEQRVGDFILIPPLAPHQVWNRGTRTMKAAWNRTTVETLELALHEALPNARMVCRDEQYKNKAMVYYTLQKYSRHLATAKTQYRPAYSSDAPPKMPAKIRQLQKDFKRLLVLFKELLLSEMFNPDGPQEKCQWLPFDSNVTCAYCRGNIFNRFLTCPSCKDMLGHGTEEPYDVCLHCFAMGRSCACISGLKFVEQFKWRELTSRYEGWREQIIALDGGLTDKTPLSLMDEYKRLDKKTLAQVCKEQIKIRPWNDVHKSKELPKEASESEEIEVNDDGIVKKTKKKQSATWLKNSHTCHNCAHRHAKWKMSSCSTCDRWWCYGVLFRGFDEKPLEIMENPRWKCPHCRRICTRLPCRNDARFKPYQPKGTLLGHDTKKVADERSVECLVDFSQSNINWLRESAFENPRDTARLRQRHEEARRAKETDATLDDHYVEDGDREAAHTEADNEPAIDPRLGGTSGAAASVPRRSQNGFVDPSLDDGENFDGGAASTPLPNVSAMLDGARPDDTLFLSPQYPDPSNGAEYDSGYVAPAAVMYRQEPEDGDYEDPSYNYQDGADDDDELYEDNQVNQKRRRASDDGADINFIANKRRKKVDDTQLPKNDATREFMKQKEKKALEEARKQGRYIMFQAAQRGKKKVVMLRINKDKLAELVNNSLTREIQNGQDIPEIEAEENVLLKSDIAPPKVAGPKAGPKTNTKQPKQFRYRVDQDETFGTRKDKRRTTGPDGKPKKRQLQYEEVTVESDEEIDDAAMQLDGASDHRRDADGRRRISSYLAKRHEGNPELPEILPDDWKDRGPSRNRIREAARRQTLPTRAQAGKRPTMRPVRASAGNQPNDISDDEEDDRGDAASTDSVLGPATQNSTLDMSQLIAQQAIARMQEEENLKAKIKAAKWAAGNFDSDSSAEPDAEEDTSAGAETAAHPFPARPMPVKGVGSKVGSSIFDRKGGKKVKIVGATKRQSLSASGTHAPKIDTTSVSTMTKTFRPPPPAVNGANQVRTSGFVPVNRPMVDAERVVQLSDESGSEADSEEVIPAKSVAPVKRGRGRPSLKKQV</sequence>
<evidence type="ECO:0000256" key="4">
    <source>
        <dbReference type="ARBA" id="ARBA00023242"/>
    </source>
</evidence>
<dbReference type="CDD" id="cd15489">
    <property type="entry name" value="PHD_SF"/>
    <property type="match status" value="1"/>
</dbReference>
<keyword evidence="4" id="KW-0539">Nucleus</keyword>
<keyword evidence="8" id="KW-1185">Reference proteome</keyword>
<feature type="compositionally biased region" description="Low complexity" evidence="5">
    <location>
        <begin position="983"/>
        <end position="995"/>
    </location>
</feature>
<name>A0A6A6HBI2_VIRVR</name>